<evidence type="ECO:0000256" key="2">
    <source>
        <dbReference type="ARBA" id="ARBA00022763"/>
    </source>
</evidence>
<evidence type="ECO:0000256" key="3">
    <source>
        <dbReference type="ARBA" id="ARBA00023242"/>
    </source>
</evidence>
<dbReference type="EMBL" id="KN840661">
    <property type="protein sequence ID" value="KIP02658.1"/>
    <property type="molecule type" value="Genomic_DNA"/>
</dbReference>
<keyword evidence="7" id="KW-1185">Reference proteome</keyword>
<organism evidence="6 7">
    <name type="scientific">Phlebiopsis gigantea (strain 11061_1 CR5-6)</name>
    <name type="common">White-rot fungus</name>
    <name type="synonym">Peniophora gigantea</name>
    <dbReference type="NCBI Taxonomy" id="745531"/>
    <lineage>
        <taxon>Eukaryota</taxon>
        <taxon>Fungi</taxon>
        <taxon>Dikarya</taxon>
        <taxon>Basidiomycota</taxon>
        <taxon>Agaricomycotina</taxon>
        <taxon>Agaricomycetes</taxon>
        <taxon>Polyporales</taxon>
        <taxon>Phanerochaetaceae</taxon>
        <taxon>Phlebiopsis</taxon>
    </lineage>
</organism>
<dbReference type="InterPro" id="IPR033316">
    <property type="entry name" value="RBBP8-like"/>
</dbReference>
<dbReference type="PANTHER" id="PTHR15107">
    <property type="entry name" value="RETINOBLASTOMA BINDING PROTEIN 8"/>
    <property type="match status" value="1"/>
</dbReference>
<dbReference type="GO" id="GO:0003684">
    <property type="term" value="F:damaged DNA binding"/>
    <property type="evidence" value="ECO:0007669"/>
    <property type="project" value="TreeGrafter"/>
</dbReference>
<dbReference type="Pfam" id="PF08573">
    <property type="entry name" value="SAE2"/>
    <property type="match status" value="1"/>
</dbReference>
<evidence type="ECO:0000313" key="6">
    <source>
        <dbReference type="EMBL" id="KIP02658.1"/>
    </source>
</evidence>
<dbReference type="STRING" id="745531.A0A0C3PC64"/>
<feature type="compositionally biased region" description="Pro residues" evidence="4">
    <location>
        <begin position="34"/>
        <end position="48"/>
    </location>
</feature>
<feature type="region of interest" description="Disordered" evidence="4">
    <location>
        <begin position="82"/>
        <end position="104"/>
    </location>
</feature>
<dbReference type="GO" id="GO:0005634">
    <property type="term" value="C:nucleus"/>
    <property type="evidence" value="ECO:0007669"/>
    <property type="project" value="UniProtKB-SubCell"/>
</dbReference>
<proteinExistence type="predicted"/>
<dbReference type="OrthoDB" id="5801062at2759"/>
<evidence type="ECO:0000256" key="4">
    <source>
        <dbReference type="SAM" id="MobiDB-lite"/>
    </source>
</evidence>
<comment type="subcellular location">
    <subcellularLocation>
        <location evidence="1">Nucleus</location>
    </subcellularLocation>
</comment>
<dbReference type="AlphaFoldDB" id="A0A0C3PC64"/>
<gene>
    <name evidence="6" type="ORF">PHLGIDRAFT_46696</name>
</gene>
<protein>
    <recommendedName>
        <fullName evidence="5">DNA endonuclease activator Ctp1 C-terminal domain-containing protein</fullName>
    </recommendedName>
</protein>
<feature type="non-terminal residue" evidence="6">
    <location>
        <position position="1"/>
    </location>
</feature>
<sequence length="131" mass="15314">KYEEVVRNKRERRLLHGGDCECCRDYYAAVGPLPPRPQPPLWRTPPSSPSKHGRIGHSKLTFDDLYDLDDDFDADIAAHKKQISRHRHRWEAPKTPPGYWDISFPDTQEVDEINRQADAMHARKKTRTEPE</sequence>
<keyword evidence="2" id="KW-0227">DNA damage</keyword>
<reference evidence="6 7" key="1">
    <citation type="journal article" date="2014" name="PLoS Genet.">
        <title>Analysis of the Phlebiopsis gigantea genome, transcriptome and secretome provides insight into its pioneer colonization strategies of wood.</title>
        <authorList>
            <person name="Hori C."/>
            <person name="Ishida T."/>
            <person name="Igarashi K."/>
            <person name="Samejima M."/>
            <person name="Suzuki H."/>
            <person name="Master E."/>
            <person name="Ferreira P."/>
            <person name="Ruiz-Duenas F.J."/>
            <person name="Held B."/>
            <person name="Canessa P."/>
            <person name="Larrondo L.F."/>
            <person name="Schmoll M."/>
            <person name="Druzhinina I.S."/>
            <person name="Kubicek C.P."/>
            <person name="Gaskell J.A."/>
            <person name="Kersten P."/>
            <person name="St John F."/>
            <person name="Glasner J."/>
            <person name="Sabat G."/>
            <person name="Splinter BonDurant S."/>
            <person name="Syed K."/>
            <person name="Yadav J."/>
            <person name="Mgbeahuruike A.C."/>
            <person name="Kovalchuk A."/>
            <person name="Asiegbu F.O."/>
            <person name="Lackner G."/>
            <person name="Hoffmeister D."/>
            <person name="Rencoret J."/>
            <person name="Gutierrez A."/>
            <person name="Sun H."/>
            <person name="Lindquist E."/>
            <person name="Barry K."/>
            <person name="Riley R."/>
            <person name="Grigoriev I.V."/>
            <person name="Henrissat B."/>
            <person name="Kues U."/>
            <person name="Berka R.M."/>
            <person name="Martinez A.T."/>
            <person name="Covert S.F."/>
            <person name="Blanchette R.A."/>
            <person name="Cullen D."/>
        </authorList>
    </citation>
    <scope>NUCLEOTIDE SEQUENCE [LARGE SCALE GENOMIC DNA]</scope>
    <source>
        <strain evidence="6 7">11061_1 CR5-6</strain>
    </source>
</reference>
<accession>A0A0C3PC64</accession>
<evidence type="ECO:0000313" key="7">
    <source>
        <dbReference type="Proteomes" id="UP000053257"/>
    </source>
</evidence>
<feature type="non-terminal residue" evidence="6">
    <location>
        <position position="131"/>
    </location>
</feature>
<keyword evidence="3" id="KW-0539">Nucleus</keyword>
<evidence type="ECO:0000256" key="1">
    <source>
        <dbReference type="ARBA" id="ARBA00004123"/>
    </source>
</evidence>
<feature type="domain" description="DNA endonuclease activator Ctp1 C-terminal" evidence="5">
    <location>
        <begin position="1"/>
        <end position="109"/>
    </location>
</feature>
<evidence type="ECO:0000259" key="5">
    <source>
        <dbReference type="Pfam" id="PF08573"/>
    </source>
</evidence>
<feature type="region of interest" description="Disordered" evidence="4">
    <location>
        <begin position="34"/>
        <end position="56"/>
    </location>
</feature>
<dbReference type="GO" id="GO:0010792">
    <property type="term" value="P:DNA double-strand break processing involved in repair via single-strand annealing"/>
    <property type="evidence" value="ECO:0007669"/>
    <property type="project" value="TreeGrafter"/>
</dbReference>
<dbReference type="Proteomes" id="UP000053257">
    <property type="component" value="Unassembled WGS sequence"/>
</dbReference>
<dbReference type="PANTHER" id="PTHR15107:SF0">
    <property type="entry name" value="DNA ENDONUCLEASE ACTIVATOR CTP1 C-TERMINAL DOMAIN-CONTAINING PROTEIN"/>
    <property type="match status" value="1"/>
</dbReference>
<dbReference type="HOGENOM" id="CLU_121088_0_0_1"/>
<name>A0A0C3PC64_PHLG1</name>
<dbReference type="InterPro" id="IPR013882">
    <property type="entry name" value="Ctp1_C"/>
</dbReference>